<protein>
    <submittedName>
        <fullName evidence="7">AMP-binding protein</fullName>
    </submittedName>
</protein>
<evidence type="ECO:0000256" key="4">
    <source>
        <dbReference type="ARBA" id="ARBA00023098"/>
    </source>
</evidence>
<feature type="domain" description="AMP-binding enzyme C-terminal" evidence="6">
    <location>
        <begin position="417"/>
        <end position="492"/>
    </location>
</feature>
<comment type="similarity">
    <text evidence="1">Belongs to the ATP-dependent AMP-binding enzyme family.</text>
</comment>
<dbReference type="AlphaFoldDB" id="A0A7K3W4G4"/>
<proteinExistence type="inferred from homology"/>
<dbReference type="InterPro" id="IPR025110">
    <property type="entry name" value="AMP-bd_C"/>
</dbReference>
<dbReference type="InterPro" id="IPR000873">
    <property type="entry name" value="AMP-dep_synth/lig_dom"/>
</dbReference>
<sequence length="511" mass="55649">MRVPLTTRDFLDRAELVYGDRVGIVDEPDQPAPSLGDLTYREVARRGRALQAGLDALGVGQGERVAIVSHNAGRLLECLLAVPSSGRVAVPINFRLSPEEVGYIVGHCGAKVLLVDPELETSLKGVQADHRFSTGEEYEQLLRPDTEPVPWAEPDEDATATINYTSGTTARPKGVQMTHRNEWVNAVTFAMHMQVSDRDVYLHTLPMFHCNGWGLPYSMAGLGARQVVLRKVDGAEILRRVEQHGVTVMAGAPAVWNAVLDAAAEWDGEVPGRDRVRIIVAGAPPPSRTIARVEAELGWEFNQIYGLTETAPLLTINRPRAEYDELEPEERAKRLSRAGVPALGTRLAVSDSGEVLAQGNTVLAGYWENPDASGEALEGGWFHTGDGGTLDDGGYLTISDRKKDVIITGGENVSSIEVEDAVFSHPAVAEVAVIGVPDDKWGEMVTAIVVLAEGQQATAEEIVAHCRGRIAGYKIPKRVEFRDELARTATGKIQKFKLREAFWTDAERQVN</sequence>
<name>A0A7K3W4G4_9ACTN</name>
<reference evidence="7 8" key="1">
    <citation type="submission" date="2020-02" db="EMBL/GenBank/DDBJ databases">
        <title>Geodermatophilus sabuli CPCC 205279 I12A-02694.</title>
        <authorList>
            <person name="Jiang Z."/>
        </authorList>
    </citation>
    <scope>NUCLEOTIDE SEQUENCE [LARGE SCALE GENOMIC DNA]</scope>
    <source>
        <strain evidence="7 8">I12A-02694</strain>
    </source>
</reference>
<comment type="caution">
    <text evidence="7">The sequence shown here is derived from an EMBL/GenBank/DDBJ whole genome shotgun (WGS) entry which is preliminary data.</text>
</comment>
<dbReference type="Gene3D" id="3.40.50.12780">
    <property type="entry name" value="N-terminal domain of ligase-like"/>
    <property type="match status" value="1"/>
</dbReference>
<evidence type="ECO:0000313" key="7">
    <source>
        <dbReference type="EMBL" id="NEK58747.1"/>
    </source>
</evidence>
<dbReference type="RefSeq" id="WP_163482123.1">
    <property type="nucleotide sequence ID" value="NZ_JAAGWF010000012.1"/>
</dbReference>
<keyword evidence="4" id="KW-0443">Lipid metabolism</keyword>
<dbReference type="Proteomes" id="UP000470246">
    <property type="component" value="Unassembled WGS sequence"/>
</dbReference>
<dbReference type="EMBL" id="JAAGWF010000012">
    <property type="protein sequence ID" value="NEK58747.1"/>
    <property type="molecule type" value="Genomic_DNA"/>
</dbReference>
<evidence type="ECO:0000259" key="5">
    <source>
        <dbReference type="Pfam" id="PF00501"/>
    </source>
</evidence>
<dbReference type="PANTHER" id="PTHR43859">
    <property type="entry name" value="ACYL-ACTIVATING ENZYME"/>
    <property type="match status" value="1"/>
</dbReference>
<dbReference type="GO" id="GO:0016874">
    <property type="term" value="F:ligase activity"/>
    <property type="evidence" value="ECO:0007669"/>
    <property type="project" value="UniProtKB-KW"/>
</dbReference>
<accession>A0A7K3W4G4</accession>
<evidence type="ECO:0000256" key="1">
    <source>
        <dbReference type="ARBA" id="ARBA00006432"/>
    </source>
</evidence>
<gene>
    <name evidence="7" type="ORF">GCU56_12795</name>
</gene>
<evidence type="ECO:0000256" key="3">
    <source>
        <dbReference type="ARBA" id="ARBA00022832"/>
    </source>
</evidence>
<evidence type="ECO:0000313" key="8">
    <source>
        <dbReference type="Proteomes" id="UP000470246"/>
    </source>
</evidence>
<evidence type="ECO:0000256" key="2">
    <source>
        <dbReference type="ARBA" id="ARBA00022598"/>
    </source>
</evidence>
<dbReference type="Gene3D" id="3.30.300.30">
    <property type="match status" value="1"/>
</dbReference>
<evidence type="ECO:0000259" key="6">
    <source>
        <dbReference type="Pfam" id="PF13193"/>
    </source>
</evidence>
<keyword evidence="2" id="KW-0436">Ligase</keyword>
<dbReference type="InterPro" id="IPR042099">
    <property type="entry name" value="ANL_N_sf"/>
</dbReference>
<dbReference type="PANTHER" id="PTHR43859:SF4">
    <property type="entry name" value="BUTANOATE--COA LIGASE AAE1-RELATED"/>
    <property type="match status" value="1"/>
</dbReference>
<dbReference type="InterPro" id="IPR045851">
    <property type="entry name" value="AMP-bd_C_sf"/>
</dbReference>
<dbReference type="FunFam" id="3.30.300.30:FF:000008">
    <property type="entry name" value="2,3-dihydroxybenzoate-AMP ligase"/>
    <property type="match status" value="1"/>
</dbReference>
<dbReference type="Pfam" id="PF13193">
    <property type="entry name" value="AMP-binding_C"/>
    <property type="match status" value="1"/>
</dbReference>
<dbReference type="Pfam" id="PF00501">
    <property type="entry name" value="AMP-binding"/>
    <property type="match status" value="1"/>
</dbReference>
<keyword evidence="3" id="KW-0276">Fatty acid metabolism</keyword>
<feature type="domain" description="AMP-dependent synthetase/ligase" evidence="5">
    <location>
        <begin position="28"/>
        <end position="367"/>
    </location>
</feature>
<organism evidence="7 8">
    <name type="scientific">Geodermatophilus sabuli</name>
    <dbReference type="NCBI Taxonomy" id="1564158"/>
    <lineage>
        <taxon>Bacteria</taxon>
        <taxon>Bacillati</taxon>
        <taxon>Actinomycetota</taxon>
        <taxon>Actinomycetes</taxon>
        <taxon>Geodermatophilales</taxon>
        <taxon>Geodermatophilaceae</taxon>
        <taxon>Geodermatophilus</taxon>
    </lineage>
</organism>
<keyword evidence="8" id="KW-1185">Reference proteome</keyword>
<dbReference type="GO" id="GO:0006631">
    <property type="term" value="P:fatty acid metabolic process"/>
    <property type="evidence" value="ECO:0007669"/>
    <property type="project" value="UniProtKB-KW"/>
</dbReference>
<dbReference type="SUPFAM" id="SSF56801">
    <property type="entry name" value="Acetyl-CoA synthetase-like"/>
    <property type="match status" value="1"/>
</dbReference>